<evidence type="ECO:0000259" key="4">
    <source>
        <dbReference type="Pfam" id="PF18721"/>
    </source>
</evidence>
<evidence type="ECO:0000313" key="6">
    <source>
        <dbReference type="Proteomes" id="UP000027222"/>
    </source>
</evidence>
<keyword evidence="6" id="KW-1185">Reference proteome</keyword>
<dbReference type="InterPro" id="IPR041539">
    <property type="entry name" value="CxC5"/>
</dbReference>
<keyword evidence="2" id="KW-1133">Transmembrane helix</keyword>
<evidence type="ECO:0000313" key="5">
    <source>
        <dbReference type="EMBL" id="KDR67274.1"/>
    </source>
</evidence>
<feature type="domain" description="CxC5 like cysteine cluster associated with KDZ" evidence="3">
    <location>
        <begin position="319"/>
        <end position="371"/>
    </location>
</feature>
<dbReference type="InterPro" id="IPR040898">
    <property type="entry name" value="CxC6"/>
</dbReference>
<dbReference type="EMBL" id="KL142416">
    <property type="protein sequence ID" value="KDR67274.1"/>
    <property type="molecule type" value="Genomic_DNA"/>
</dbReference>
<accession>A0A067SHQ9</accession>
<keyword evidence="2" id="KW-0472">Membrane</keyword>
<dbReference type="STRING" id="685588.A0A067SHQ9"/>
<feature type="domain" description="CxC5 like cysteine cluster associated with KDZ" evidence="3">
    <location>
        <begin position="408"/>
        <end position="472"/>
    </location>
</feature>
<reference evidence="6" key="1">
    <citation type="journal article" date="2014" name="Proc. Natl. Acad. Sci. U.S.A.">
        <title>Extensive sampling of basidiomycete genomes demonstrates inadequacy of the white-rot/brown-rot paradigm for wood decay fungi.</title>
        <authorList>
            <person name="Riley R."/>
            <person name="Salamov A.A."/>
            <person name="Brown D.W."/>
            <person name="Nagy L.G."/>
            <person name="Floudas D."/>
            <person name="Held B.W."/>
            <person name="Levasseur A."/>
            <person name="Lombard V."/>
            <person name="Morin E."/>
            <person name="Otillar R."/>
            <person name="Lindquist E.A."/>
            <person name="Sun H."/>
            <person name="LaButti K.M."/>
            <person name="Schmutz J."/>
            <person name="Jabbour D."/>
            <person name="Luo H."/>
            <person name="Baker S.E."/>
            <person name="Pisabarro A.G."/>
            <person name="Walton J.D."/>
            <person name="Blanchette R.A."/>
            <person name="Henrissat B."/>
            <person name="Martin F."/>
            <person name="Cullen D."/>
            <person name="Hibbett D.S."/>
            <person name="Grigoriev I.V."/>
        </authorList>
    </citation>
    <scope>NUCLEOTIDE SEQUENCE [LARGE SCALE GENOMIC DNA]</scope>
    <source>
        <strain evidence="6">CBS 339.88</strain>
    </source>
</reference>
<proteinExistence type="predicted"/>
<protein>
    <recommendedName>
        <fullName evidence="7">CxC6 like cysteine cluster associated with KDZ domain-containing protein</fullName>
    </recommendedName>
</protein>
<dbReference type="Proteomes" id="UP000027222">
    <property type="component" value="Unassembled WGS sequence"/>
</dbReference>
<evidence type="ECO:0000256" key="2">
    <source>
        <dbReference type="SAM" id="Phobius"/>
    </source>
</evidence>
<evidence type="ECO:0000259" key="3">
    <source>
        <dbReference type="Pfam" id="PF18718"/>
    </source>
</evidence>
<feature type="transmembrane region" description="Helical" evidence="2">
    <location>
        <begin position="174"/>
        <end position="202"/>
    </location>
</feature>
<sequence length="902" mass="103279">MSSDYCYRQTKLRPTQTKQRLRSVRPLAMPDLVRTAIHQPVSRVGSFAFAYIKPSKCNLASNYTRAGDLTPLVRWVAGEAEGWRRAWKVLVPPPTRIWHYLCLQYLGGRDEQGQGERWIKRRRRRGCSAGGGARPISRQLFFTISSATRSERVLVESANQIHECRTQNPDNLNFVLPVLLCSGAALSLLFSFFIAFSSPVLYFFGVDRLIRPSRRQIDLTKVYPSVLSAELLAKVSTFLLYAPRFKNDILLAQESNWPSEIAPWILPESVTILLSHLCGISNENVEDLWSYLKDTVWIHDEKAREVETRLKLYGKALGYVSVYPPFAYCPSSNCDRKMKGLKLQKVDQTEVVLYTLDKGVCPAWAIRLQCEGPHLPSQWLDVTATAQLHRRCSSNASTVETRDETRWSCGTTYYHNYQVKDGMRYYYDEEIPDIIQVGEHQFVEKRVLKMWCTDTNIAWKSFTNCARTYQMSLSKQGTLPSNWPIQDALKGDHVQDGFTILSLLEDHRERQAILTVPHTGEQADRFTEAIRERNHRIKLCGLQEILHRCKKCTRICEVEGQANVSVWVAVMDGIGLQHPTCAHHNCKTPLTTSRDRYCVEHRDLNNICAIKGCNARILEGKRTCSEPDHQEVERVYVLRGESRVQLQEKLKRQRVSHPNDALPDKDLDVADLIDDEEEEEFEINEEDLIHGVHEGVSDPRGASPVRTSGSANKKRISARFGRKRTHNEQILVAPCGVILARETFYGAEAISMCARSHSLSLQEFIKRTFRINGQAPNHIFFDNNCSLAKHVKDDPFFAKKIGLTVDVFHFNCKHSERDVFCQSNCNPAAFKELHGENGKAWFFNSSIAEQTNVWLGGFHAIVREMLVDRFNFFLDQMILLRNQMTLEKLKKDGHCPVIKKLE</sequence>
<organism evidence="5 6">
    <name type="scientific">Galerina marginata (strain CBS 339.88)</name>
    <dbReference type="NCBI Taxonomy" id="685588"/>
    <lineage>
        <taxon>Eukaryota</taxon>
        <taxon>Fungi</taxon>
        <taxon>Dikarya</taxon>
        <taxon>Basidiomycota</taxon>
        <taxon>Agaricomycotina</taxon>
        <taxon>Agaricomycetes</taxon>
        <taxon>Agaricomycetidae</taxon>
        <taxon>Agaricales</taxon>
        <taxon>Agaricineae</taxon>
        <taxon>Strophariaceae</taxon>
        <taxon>Galerina</taxon>
    </lineage>
</organism>
<dbReference type="HOGENOM" id="CLU_004966_4_0_1"/>
<feature type="region of interest" description="Disordered" evidence="1">
    <location>
        <begin position="693"/>
        <end position="715"/>
    </location>
</feature>
<keyword evidence="2" id="KW-0812">Transmembrane</keyword>
<dbReference type="Pfam" id="PF18718">
    <property type="entry name" value="CxC5"/>
    <property type="match status" value="2"/>
</dbReference>
<name>A0A067SHQ9_GALM3</name>
<dbReference type="OrthoDB" id="3055037at2759"/>
<evidence type="ECO:0000256" key="1">
    <source>
        <dbReference type="SAM" id="MobiDB-lite"/>
    </source>
</evidence>
<dbReference type="Pfam" id="PF18721">
    <property type="entry name" value="CxC6"/>
    <property type="match status" value="1"/>
</dbReference>
<feature type="domain" description="CxC6 like cysteine cluster associated with KDZ" evidence="4">
    <location>
        <begin position="570"/>
        <end position="634"/>
    </location>
</feature>
<gene>
    <name evidence="5" type="ORF">GALMADRAFT_283614</name>
</gene>
<dbReference type="AlphaFoldDB" id="A0A067SHQ9"/>
<evidence type="ECO:0008006" key="7">
    <source>
        <dbReference type="Google" id="ProtNLM"/>
    </source>
</evidence>